<dbReference type="PANTHER" id="PTHR10067:SF16">
    <property type="entry name" value="PHOSPHATIDYLSERINE DECARBOXYLASE PROENZYME 2"/>
    <property type="match status" value="1"/>
</dbReference>
<keyword evidence="2" id="KW-0456">Lyase</keyword>
<name>A0A8S9FIL8_BRACR</name>
<dbReference type="Pfam" id="PF02666">
    <property type="entry name" value="PS_Dcarbxylase"/>
    <property type="match status" value="1"/>
</dbReference>
<keyword evidence="1" id="KW-0210">Decarboxylase</keyword>
<accession>A0A8S9FIL8</accession>
<dbReference type="PANTHER" id="PTHR10067">
    <property type="entry name" value="PHOSPHATIDYLSERINE DECARBOXYLASE"/>
    <property type="match status" value="1"/>
</dbReference>
<sequence length="222" mass="25667">MVLIIHSFKGFSDLDLDTKVFQIWKTSGLETSRRLPGSFLTESSHMSPFHNRSERFGTGNQVMTGRFLTDRQASCGWMFKLSEWKRLSTYDVDLNTGSSATHIEQFTSPKFGLRFMDQGAKEILQKLSEKQGKKMNTVESALKIASFLKFFKDQINMAEVKYPLQHFKAFNEFFIRELKPGARTMAYMNRDDVAVCAADCRLMVFQSVEDSTRFWIKVKLFT</sequence>
<dbReference type="GO" id="GO:0004609">
    <property type="term" value="F:phosphatidylserine decarboxylase activity"/>
    <property type="evidence" value="ECO:0007669"/>
    <property type="project" value="InterPro"/>
</dbReference>
<dbReference type="EMBL" id="QGKY02002305">
    <property type="protein sequence ID" value="KAF2533500.1"/>
    <property type="molecule type" value="Genomic_DNA"/>
</dbReference>
<dbReference type="GO" id="GO:0008654">
    <property type="term" value="P:phospholipid biosynthetic process"/>
    <property type="evidence" value="ECO:0007669"/>
    <property type="project" value="InterPro"/>
</dbReference>
<comment type="caution">
    <text evidence="3">The sequence shown here is derived from an EMBL/GenBank/DDBJ whole genome shotgun (WGS) entry which is preliminary data.</text>
</comment>
<dbReference type="AlphaFoldDB" id="A0A8S9FIL8"/>
<evidence type="ECO:0000256" key="1">
    <source>
        <dbReference type="ARBA" id="ARBA00022793"/>
    </source>
</evidence>
<organism evidence="3">
    <name type="scientific">Brassica cretica</name>
    <name type="common">Mustard</name>
    <dbReference type="NCBI Taxonomy" id="69181"/>
    <lineage>
        <taxon>Eukaryota</taxon>
        <taxon>Viridiplantae</taxon>
        <taxon>Streptophyta</taxon>
        <taxon>Embryophyta</taxon>
        <taxon>Tracheophyta</taxon>
        <taxon>Spermatophyta</taxon>
        <taxon>Magnoliopsida</taxon>
        <taxon>eudicotyledons</taxon>
        <taxon>Gunneridae</taxon>
        <taxon>Pentapetalae</taxon>
        <taxon>rosids</taxon>
        <taxon>malvids</taxon>
        <taxon>Brassicales</taxon>
        <taxon>Brassicaceae</taxon>
        <taxon>Brassiceae</taxon>
        <taxon>Brassica</taxon>
    </lineage>
</organism>
<evidence type="ECO:0000256" key="2">
    <source>
        <dbReference type="ARBA" id="ARBA00023239"/>
    </source>
</evidence>
<reference evidence="3" key="1">
    <citation type="submission" date="2019-12" db="EMBL/GenBank/DDBJ databases">
        <title>Genome sequencing and annotation of Brassica cretica.</title>
        <authorList>
            <person name="Studholme D.J."/>
            <person name="Sarris P.F."/>
        </authorList>
    </citation>
    <scope>NUCLEOTIDE SEQUENCE</scope>
    <source>
        <strain evidence="3">PFS-102/07</strain>
        <tissue evidence="3">Leaf</tissue>
    </source>
</reference>
<dbReference type="InterPro" id="IPR003817">
    <property type="entry name" value="PS_Dcarbxylase"/>
</dbReference>
<protein>
    <submittedName>
        <fullName evidence="3">Uncharacterized protein</fullName>
    </submittedName>
</protein>
<gene>
    <name evidence="3" type="ORF">F2Q70_00029582</name>
</gene>
<proteinExistence type="predicted"/>
<evidence type="ECO:0000313" key="3">
    <source>
        <dbReference type="EMBL" id="KAF2533500.1"/>
    </source>
</evidence>